<evidence type="ECO:0000256" key="13">
    <source>
        <dbReference type="PIRSR" id="PIRSR001174-2"/>
    </source>
</evidence>
<keyword evidence="5 10" id="KW-0378">Hydrolase</keyword>
<protein>
    <recommendedName>
        <fullName evidence="10 11">Lon protease</fullName>
        <ecNumber evidence="10 11">3.4.21.53</ecNumber>
    </recommendedName>
    <alternativeName>
        <fullName evidence="10">ATP-dependent protease La</fullName>
    </alternativeName>
</protein>
<dbReference type="GO" id="GO:0043565">
    <property type="term" value="F:sequence-specific DNA binding"/>
    <property type="evidence" value="ECO:0007669"/>
    <property type="project" value="UniProtKB-UniRule"/>
</dbReference>
<accession>A0A0P0ZAT9</accession>
<comment type="catalytic activity">
    <reaction evidence="9 10 11 14">
        <text>Hydrolysis of proteins in presence of ATP.</text>
        <dbReference type="EC" id="3.4.21.53"/>
    </reaction>
</comment>
<proteinExistence type="evidence at transcript level"/>
<keyword evidence="2 10" id="KW-0963">Cytoplasm</keyword>
<dbReference type="GO" id="GO:0004176">
    <property type="term" value="F:ATP-dependent peptidase activity"/>
    <property type="evidence" value="ECO:0007669"/>
    <property type="project" value="UniProtKB-UniRule"/>
</dbReference>
<comment type="similarity">
    <text evidence="10 11 14">Belongs to the peptidase S16 family.</text>
</comment>
<evidence type="ECO:0000256" key="12">
    <source>
        <dbReference type="PIRSR" id="PIRSR001174-1"/>
    </source>
</evidence>
<evidence type="ECO:0000256" key="8">
    <source>
        <dbReference type="ARBA" id="ARBA00023016"/>
    </source>
</evidence>
<dbReference type="InterPro" id="IPR027065">
    <property type="entry name" value="Lon_Prtase"/>
</dbReference>
<evidence type="ECO:0000256" key="4">
    <source>
        <dbReference type="ARBA" id="ARBA00022741"/>
    </source>
</evidence>
<dbReference type="AlphaFoldDB" id="A0A0P0ZAT9"/>
<feature type="domain" description="Lon N-terminal" evidence="18">
    <location>
        <begin position="16"/>
        <end position="209"/>
    </location>
</feature>
<dbReference type="SMART" id="SM00382">
    <property type="entry name" value="AAA"/>
    <property type="match status" value="1"/>
</dbReference>
<dbReference type="GO" id="GO:0016887">
    <property type="term" value="F:ATP hydrolysis activity"/>
    <property type="evidence" value="ECO:0007669"/>
    <property type="project" value="UniProtKB-UniRule"/>
</dbReference>
<evidence type="ECO:0000259" key="18">
    <source>
        <dbReference type="PROSITE" id="PS51787"/>
    </source>
</evidence>
<feature type="region of interest" description="Disordered" evidence="16">
    <location>
        <begin position="781"/>
        <end position="807"/>
    </location>
</feature>
<comment type="subcellular location">
    <subcellularLocation>
        <location evidence="1 10 11">Cytoplasm</location>
    </subcellularLocation>
</comment>
<dbReference type="OrthoDB" id="9803599at2"/>
<evidence type="ECO:0000256" key="2">
    <source>
        <dbReference type="ARBA" id="ARBA00022490"/>
    </source>
</evidence>
<dbReference type="GO" id="GO:0006515">
    <property type="term" value="P:protein quality control for misfolded or incompletely synthesized proteins"/>
    <property type="evidence" value="ECO:0007669"/>
    <property type="project" value="UniProtKB-UniRule"/>
</dbReference>
<dbReference type="PROSITE" id="PS51786">
    <property type="entry name" value="LON_PROTEOLYTIC"/>
    <property type="match status" value="1"/>
</dbReference>
<evidence type="ECO:0000313" key="19">
    <source>
        <dbReference type="EMBL" id="BAT31590.1"/>
    </source>
</evidence>
<dbReference type="Gene3D" id="1.20.5.5270">
    <property type="match status" value="1"/>
</dbReference>
<organism evidence="19">
    <name type="scientific">Fulvimarina pelagi</name>
    <dbReference type="NCBI Taxonomy" id="217511"/>
    <lineage>
        <taxon>Bacteria</taxon>
        <taxon>Pseudomonadati</taxon>
        <taxon>Pseudomonadota</taxon>
        <taxon>Alphaproteobacteria</taxon>
        <taxon>Hyphomicrobiales</taxon>
        <taxon>Aurantimonadaceae</taxon>
        <taxon>Fulvimarina</taxon>
    </lineage>
</organism>
<feature type="coiled-coil region" evidence="15">
    <location>
        <begin position="195"/>
        <end position="232"/>
    </location>
</feature>
<dbReference type="EMBL" id="LC066397">
    <property type="protein sequence ID" value="BAT31590.1"/>
    <property type="molecule type" value="Genomic_DNA"/>
</dbReference>
<dbReference type="InterPro" id="IPR003959">
    <property type="entry name" value="ATPase_AAA_core"/>
</dbReference>
<dbReference type="SUPFAM" id="SSF54211">
    <property type="entry name" value="Ribosomal protein S5 domain 2-like"/>
    <property type="match status" value="1"/>
</dbReference>
<keyword evidence="8 10" id="KW-0346">Stress response</keyword>
<dbReference type="EC" id="3.4.21.53" evidence="10 11"/>
<dbReference type="InterPro" id="IPR014721">
    <property type="entry name" value="Ribsml_uS5_D2-typ_fold_subgr"/>
</dbReference>
<evidence type="ECO:0000256" key="10">
    <source>
        <dbReference type="HAMAP-Rule" id="MF_01973"/>
    </source>
</evidence>
<dbReference type="Pfam" id="PF22667">
    <property type="entry name" value="Lon_lid"/>
    <property type="match status" value="1"/>
</dbReference>
<dbReference type="InterPro" id="IPR004815">
    <property type="entry name" value="Lon_bac/euk-typ"/>
</dbReference>
<dbReference type="RefSeq" id="WP_007066154.1">
    <property type="nucleotide sequence ID" value="NZ_BBWO01000005.1"/>
</dbReference>
<comment type="induction">
    <text evidence="10">By heat shock.</text>
</comment>
<dbReference type="InterPro" id="IPR003593">
    <property type="entry name" value="AAA+_ATPase"/>
</dbReference>
<dbReference type="InterPro" id="IPR027543">
    <property type="entry name" value="Lon_bac"/>
</dbReference>
<dbReference type="PRINTS" id="PR00830">
    <property type="entry name" value="ENDOLAPTASE"/>
</dbReference>
<keyword evidence="4 10" id="KW-0547">Nucleotide-binding</keyword>
<dbReference type="GO" id="GO:0005524">
    <property type="term" value="F:ATP binding"/>
    <property type="evidence" value="ECO:0007669"/>
    <property type="project" value="UniProtKB-UniRule"/>
</dbReference>
<dbReference type="InterPro" id="IPR015947">
    <property type="entry name" value="PUA-like_sf"/>
</dbReference>
<keyword evidence="3 10" id="KW-0645">Protease</keyword>
<dbReference type="Pfam" id="PF02190">
    <property type="entry name" value="LON_substr_bdg"/>
    <property type="match status" value="1"/>
</dbReference>
<feature type="active site" evidence="10 12">
    <location>
        <position position="683"/>
    </location>
</feature>
<dbReference type="InterPro" id="IPR003111">
    <property type="entry name" value="Lon_prtase_N"/>
</dbReference>
<sequence>MSNLPESRDRTEAVLYPVLPLRDIVVFPHMIVPLFVGREKSIKALEEVMGADKQILLATQKNASDEDPTADAIYDIGTVANVLQLLKLPDGTVKVLVEGMSRAKIEGFSDRTDWYEASASIIDDSEDDPVELEALARSVVSEFENYVKLNKKISPEVVGAANQIDDYSKLADTIASHLAIKLPEKQEMLTLISVKDRLEKALGFMESEISVLQVEKRIRSRVKRQMEKTQREYYLNEQMKAIQKELGDGEDGRDEMAELEERIKKTKLSKEARDKANAEMKKLKQMSPMSAESTVVRNYLDWLLGLPWGTRSRAKIDLKKAEDILDGDHYGLEKVKERIVEYLAVQSRQSKLKGPILCLVGPPGVGKTSLAKSIAKATGREYVRMALGGVRDEAEIRGHRRTYIGSMPGKVIQSMKKAKKSNPLFLLDEIDKMGQDFRGDPSSALLEVLDPEQNSTFMDHYLEVEYDLSPVMFVTTANTLNIPGPLMDRMEVIRIAGYTEDEKVEIAKRHLLQKAIRDHALKESEFSIDDGALYEIARRYTREAGVRNFERELMTLARKAVTTILKGETETVHITAENISDYLGVQKFRFGEAETEDQVGVVTGLAWTEVGGELLTIEGMMMPGKGKMTVTGNLKEVMKESISAAASYVRARALDYGVKPPLFEKRDIHVHVPEGATPKDGPSAGTAMATAIISVLTGIPVRRDIAMTGEITLRGRVLPIGGLKEKLLAALRGGIKKVLIPEENAKDLAEIPDNVKNNLEIVPVSRMGEVLKHALLRQPEPVEWSESEEPLQGRSPLEDEGATAVAH</sequence>
<dbReference type="FunFam" id="3.30.230.10:FF:000010">
    <property type="entry name" value="Lon protease"/>
    <property type="match status" value="1"/>
</dbReference>
<dbReference type="FunFam" id="3.40.50.300:FF:000021">
    <property type="entry name" value="Lon protease homolog"/>
    <property type="match status" value="1"/>
</dbReference>
<dbReference type="HAMAP" id="MF_01973">
    <property type="entry name" value="lon_bact"/>
    <property type="match status" value="1"/>
</dbReference>
<dbReference type="FunFam" id="1.20.5.5270:FF:000002">
    <property type="entry name" value="Lon protease homolog"/>
    <property type="match status" value="1"/>
</dbReference>
<reference evidence="19" key="1">
    <citation type="journal article" date="2015" name="Proc. Natl. Acad. Sci. U.S.A.">
        <title>Bacterial clade with the ribosomal RNA operon on a small plasmid rather than the chromosome.</title>
        <authorList>
            <person name="Anda M."/>
            <person name="Ohtsubo Y."/>
            <person name="Okubo T."/>
            <person name="Sugawara M."/>
            <person name="Nagata Y."/>
            <person name="Tsuda M."/>
            <person name="Minamisawa K."/>
            <person name="Mitsui H."/>
        </authorList>
    </citation>
    <scope>NUCLEOTIDE SEQUENCE</scope>
    <source>
        <strain evidence="19">DSM 15513</strain>
    </source>
</reference>
<dbReference type="GO" id="GO:0004252">
    <property type="term" value="F:serine-type endopeptidase activity"/>
    <property type="evidence" value="ECO:0007669"/>
    <property type="project" value="UniProtKB-UniRule"/>
</dbReference>
<comment type="subunit">
    <text evidence="10 11">Homohexamer. Organized in a ring with a central cavity.</text>
</comment>
<dbReference type="NCBIfam" id="NF008053">
    <property type="entry name" value="PRK10787.1"/>
    <property type="match status" value="1"/>
</dbReference>
<dbReference type="Gene3D" id="3.40.50.300">
    <property type="entry name" value="P-loop containing nucleotide triphosphate hydrolases"/>
    <property type="match status" value="1"/>
</dbReference>
<dbReference type="Gene3D" id="3.30.230.10">
    <property type="match status" value="1"/>
</dbReference>
<dbReference type="PROSITE" id="PS51787">
    <property type="entry name" value="LON_N"/>
    <property type="match status" value="1"/>
</dbReference>
<dbReference type="InterPro" id="IPR008269">
    <property type="entry name" value="Lon_proteolytic"/>
</dbReference>
<dbReference type="InterPro" id="IPR020568">
    <property type="entry name" value="Ribosomal_Su5_D2-typ_SF"/>
</dbReference>
<keyword evidence="7 10" id="KW-0067">ATP-binding</keyword>
<gene>
    <name evidence="10" type="primary">lon</name>
</gene>
<dbReference type="PIRSF" id="PIRSF001174">
    <property type="entry name" value="Lon_proteas"/>
    <property type="match status" value="1"/>
</dbReference>
<dbReference type="SUPFAM" id="SSF52540">
    <property type="entry name" value="P-loop containing nucleoside triphosphate hydrolases"/>
    <property type="match status" value="1"/>
</dbReference>
<dbReference type="Pfam" id="PF00004">
    <property type="entry name" value="AAA"/>
    <property type="match status" value="1"/>
</dbReference>
<feature type="active site" evidence="10 12">
    <location>
        <position position="726"/>
    </location>
</feature>
<evidence type="ECO:0000256" key="16">
    <source>
        <dbReference type="SAM" id="MobiDB-lite"/>
    </source>
</evidence>
<dbReference type="Gene3D" id="1.20.58.1480">
    <property type="match status" value="1"/>
</dbReference>
<evidence type="ECO:0000256" key="9">
    <source>
        <dbReference type="ARBA" id="ARBA00050665"/>
    </source>
</evidence>
<feature type="domain" description="Lon proteolytic" evidence="17">
    <location>
        <begin position="596"/>
        <end position="777"/>
    </location>
</feature>
<dbReference type="InterPro" id="IPR054594">
    <property type="entry name" value="Lon_lid"/>
</dbReference>
<dbReference type="GO" id="GO:0034605">
    <property type="term" value="P:cellular response to heat"/>
    <property type="evidence" value="ECO:0007669"/>
    <property type="project" value="UniProtKB-UniRule"/>
</dbReference>
<evidence type="ECO:0000256" key="15">
    <source>
        <dbReference type="SAM" id="Coils"/>
    </source>
</evidence>
<evidence type="ECO:0000256" key="1">
    <source>
        <dbReference type="ARBA" id="ARBA00004496"/>
    </source>
</evidence>
<dbReference type="CDD" id="cd19500">
    <property type="entry name" value="RecA-like_Lon"/>
    <property type="match status" value="1"/>
</dbReference>
<evidence type="ECO:0000256" key="7">
    <source>
        <dbReference type="ARBA" id="ARBA00022840"/>
    </source>
</evidence>
<evidence type="ECO:0000256" key="14">
    <source>
        <dbReference type="PROSITE-ProRule" id="PRU01122"/>
    </source>
</evidence>
<feature type="binding site" evidence="10 13">
    <location>
        <begin position="361"/>
        <end position="368"/>
    </location>
    <ligand>
        <name>ATP</name>
        <dbReference type="ChEBI" id="CHEBI:30616"/>
    </ligand>
</feature>
<dbReference type="Gene3D" id="2.30.130.40">
    <property type="entry name" value="LON domain-like"/>
    <property type="match status" value="1"/>
</dbReference>
<dbReference type="InterPro" id="IPR046336">
    <property type="entry name" value="Lon_prtase_N_sf"/>
</dbReference>
<comment type="function">
    <text evidence="10">ATP-dependent serine protease that mediates the selective degradation of mutant and abnormal proteins as well as certain short-lived regulatory proteins. Required for cellular homeostasis and for survival from DNA damage and developmental changes induced by stress. Degrades polypeptides processively to yield small peptide fragments that are 5 to 10 amino acids long. Binds to DNA in a double-stranded, site-specific manner.</text>
</comment>
<dbReference type="GO" id="GO:0005737">
    <property type="term" value="C:cytoplasm"/>
    <property type="evidence" value="ECO:0007669"/>
    <property type="project" value="UniProtKB-SubCell"/>
</dbReference>
<dbReference type="InterPro" id="IPR027417">
    <property type="entry name" value="P-loop_NTPase"/>
</dbReference>
<evidence type="ECO:0000256" key="3">
    <source>
        <dbReference type="ARBA" id="ARBA00022670"/>
    </source>
</evidence>
<keyword evidence="15" id="KW-0175">Coiled coil</keyword>
<evidence type="ECO:0000256" key="6">
    <source>
        <dbReference type="ARBA" id="ARBA00022825"/>
    </source>
</evidence>
<dbReference type="PANTHER" id="PTHR10046">
    <property type="entry name" value="ATP DEPENDENT LON PROTEASE FAMILY MEMBER"/>
    <property type="match status" value="1"/>
</dbReference>
<evidence type="ECO:0000256" key="11">
    <source>
        <dbReference type="PIRNR" id="PIRNR001174"/>
    </source>
</evidence>
<dbReference type="SMART" id="SM00464">
    <property type="entry name" value="LON"/>
    <property type="match status" value="1"/>
</dbReference>
<keyword evidence="6 10" id="KW-0720">Serine protease</keyword>
<name>A0A0P0ZAT9_9HYPH</name>
<evidence type="ECO:0000256" key="5">
    <source>
        <dbReference type="ARBA" id="ARBA00022801"/>
    </source>
</evidence>
<dbReference type="SUPFAM" id="SSF88697">
    <property type="entry name" value="PUA domain-like"/>
    <property type="match status" value="1"/>
</dbReference>
<dbReference type="Pfam" id="PF05362">
    <property type="entry name" value="Lon_C"/>
    <property type="match status" value="1"/>
</dbReference>
<dbReference type="Gene3D" id="1.10.8.60">
    <property type="match status" value="1"/>
</dbReference>
<evidence type="ECO:0000259" key="17">
    <source>
        <dbReference type="PROSITE" id="PS51786"/>
    </source>
</evidence>
<dbReference type="NCBIfam" id="TIGR00763">
    <property type="entry name" value="lon"/>
    <property type="match status" value="1"/>
</dbReference>